<gene>
    <name evidence="7" type="ORF">HETIRDRAFT_471922</name>
</gene>
<comment type="similarity">
    <text evidence="2 5">Belongs to the RRS1 family.</text>
</comment>
<dbReference type="OrthoDB" id="28455at2759"/>
<dbReference type="RefSeq" id="XP_009543436.1">
    <property type="nucleotide sequence ID" value="XM_009545141.1"/>
</dbReference>
<sequence>MDVSDILASQAEKHKAVAVEKDIPLEVDVGFLTVTDLNPIDAESYNENLEDFLQSTARDGIQVLLGALFSLPTQSSTDGPLAKLPTPTTQLPRAKPLPKPKPMTKWERFAQAKGISKTKRDKKVWDEEKQDWVNRWGWNGKNREAETQWLSEVPANAEADHDPSKEARDERKARVAKNERQRLQNIARAQGGSGERDQRKQDIERTLATTRTSTASMGKFDKKLEGEKKLRGVKRKFDPAEKSVESEKDANLALLSKLGTEPKKARPEDGDDVLNVRKAVRFASKGQGSVSLARKQGGGDGKKRGKGRR</sequence>
<dbReference type="Pfam" id="PF04939">
    <property type="entry name" value="RRS1"/>
    <property type="match status" value="1"/>
</dbReference>
<protein>
    <recommendedName>
        <fullName evidence="5">Ribosome biogenesis regulatory protein</fullName>
    </recommendedName>
</protein>
<dbReference type="GO" id="GO:0042254">
    <property type="term" value="P:ribosome biogenesis"/>
    <property type="evidence" value="ECO:0007669"/>
    <property type="project" value="UniProtKB-KW"/>
</dbReference>
<feature type="compositionally biased region" description="Low complexity" evidence="6">
    <location>
        <begin position="206"/>
        <end position="216"/>
    </location>
</feature>
<name>W4KD04_HETIT</name>
<dbReference type="GO" id="GO:0005634">
    <property type="term" value="C:nucleus"/>
    <property type="evidence" value="ECO:0007669"/>
    <property type="project" value="UniProtKB-SubCell"/>
</dbReference>
<dbReference type="HOGENOM" id="CLU_065163_1_0_1"/>
<dbReference type="AlphaFoldDB" id="W4KD04"/>
<dbReference type="EMBL" id="KI925456">
    <property type="protein sequence ID" value="ETW83668.1"/>
    <property type="molecule type" value="Genomic_DNA"/>
</dbReference>
<evidence type="ECO:0000256" key="1">
    <source>
        <dbReference type="ARBA" id="ARBA00004123"/>
    </source>
</evidence>
<evidence type="ECO:0000313" key="8">
    <source>
        <dbReference type="Proteomes" id="UP000030671"/>
    </source>
</evidence>
<dbReference type="eggNOG" id="KOG1765">
    <property type="taxonomic scope" value="Eukaryota"/>
</dbReference>
<feature type="region of interest" description="Disordered" evidence="6">
    <location>
        <begin position="75"/>
        <end position="102"/>
    </location>
</feature>
<feature type="region of interest" description="Disordered" evidence="6">
    <location>
        <begin position="284"/>
        <end position="309"/>
    </location>
</feature>
<keyword evidence="8" id="KW-1185">Reference proteome</keyword>
<reference evidence="7 8" key="1">
    <citation type="journal article" date="2012" name="New Phytol.">
        <title>Insight into trade-off between wood decay and parasitism from the genome of a fungal forest pathogen.</title>
        <authorList>
            <person name="Olson A."/>
            <person name="Aerts A."/>
            <person name="Asiegbu F."/>
            <person name="Belbahri L."/>
            <person name="Bouzid O."/>
            <person name="Broberg A."/>
            <person name="Canback B."/>
            <person name="Coutinho P.M."/>
            <person name="Cullen D."/>
            <person name="Dalman K."/>
            <person name="Deflorio G."/>
            <person name="van Diepen L.T."/>
            <person name="Dunand C."/>
            <person name="Duplessis S."/>
            <person name="Durling M."/>
            <person name="Gonthier P."/>
            <person name="Grimwood J."/>
            <person name="Fossdal C.G."/>
            <person name="Hansson D."/>
            <person name="Henrissat B."/>
            <person name="Hietala A."/>
            <person name="Himmelstrand K."/>
            <person name="Hoffmeister D."/>
            <person name="Hogberg N."/>
            <person name="James T.Y."/>
            <person name="Karlsson M."/>
            <person name="Kohler A."/>
            <person name="Kues U."/>
            <person name="Lee Y.H."/>
            <person name="Lin Y.C."/>
            <person name="Lind M."/>
            <person name="Lindquist E."/>
            <person name="Lombard V."/>
            <person name="Lucas S."/>
            <person name="Lunden K."/>
            <person name="Morin E."/>
            <person name="Murat C."/>
            <person name="Park J."/>
            <person name="Raffaello T."/>
            <person name="Rouze P."/>
            <person name="Salamov A."/>
            <person name="Schmutz J."/>
            <person name="Solheim H."/>
            <person name="Stahlberg J."/>
            <person name="Velez H."/>
            <person name="de Vries R.P."/>
            <person name="Wiebenga A."/>
            <person name="Woodward S."/>
            <person name="Yakovlev I."/>
            <person name="Garbelotto M."/>
            <person name="Martin F."/>
            <person name="Grigoriev I.V."/>
            <person name="Stenlid J."/>
        </authorList>
    </citation>
    <scope>NUCLEOTIDE SEQUENCE [LARGE SCALE GENOMIC DNA]</scope>
    <source>
        <strain evidence="7 8">TC 32-1</strain>
    </source>
</reference>
<evidence type="ECO:0000313" key="7">
    <source>
        <dbReference type="EMBL" id="ETW83668.1"/>
    </source>
</evidence>
<organism evidence="7 8">
    <name type="scientific">Heterobasidion irregulare (strain TC 32-1)</name>
    <dbReference type="NCBI Taxonomy" id="747525"/>
    <lineage>
        <taxon>Eukaryota</taxon>
        <taxon>Fungi</taxon>
        <taxon>Dikarya</taxon>
        <taxon>Basidiomycota</taxon>
        <taxon>Agaricomycotina</taxon>
        <taxon>Agaricomycetes</taxon>
        <taxon>Russulales</taxon>
        <taxon>Bondarzewiaceae</taxon>
        <taxon>Heterobasidion</taxon>
        <taxon>Heterobasidion annosum species complex</taxon>
    </lineage>
</organism>
<comment type="function">
    <text evidence="5">Involved in ribosomal large subunit assembly.</text>
</comment>
<evidence type="ECO:0000256" key="5">
    <source>
        <dbReference type="RuleBase" id="RU364132"/>
    </source>
</evidence>
<evidence type="ECO:0000256" key="2">
    <source>
        <dbReference type="ARBA" id="ARBA00010077"/>
    </source>
</evidence>
<keyword evidence="4 5" id="KW-0539">Nucleus</keyword>
<dbReference type="KEGG" id="hir:HETIRDRAFT_471922"/>
<accession>W4KD04</accession>
<proteinExistence type="inferred from homology"/>
<evidence type="ECO:0000256" key="4">
    <source>
        <dbReference type="ARBA" id="ARBA00023242"/>
    </source>
</evidence>
<dbReference type="STRING" id="747525.W4KD04"/>
<dbReference type="Proteomes" id="UP000030671">
    <property type="component" value="Unassembled WGS sequence"/>
</dbReference>
<feature type="compositionally biased region" description="Basic and acidic residues" evidence="6">
    <location>
        <begin position="158"/>
        <end position="182"/>
    </location>
</feature>
<comment type="subcellular location">
    <subcellularLocation>
        <location evidence="1 5">Nucleus</location>
    </subcellularLocation>
</comment>
<evidence type="ECO:0000256" key="3">
    <source>
        <dbReference type="ARBA" id="ARBA00022517"/>
    </source>
</evidence>
<keyword evidence="3 5" id="KW-0690">Ribosome biogenesis</keyword>
<dbReference type="InterPro" id="IPR007023">
    <property type="entry name" value="Ribosom_reg"/>
</dbReference>
<dbReference type="InParanoid" id="W4KD04"/>
<feature type="region of interest" description="Disordered" evidence="6">
    <location>
        <begin position="151"/>
        <end position="223"/>
    </location>
</feature>
<dbReference type="GeneID" id="20677424"/>
<evidence type="ECO:0000256" key="6">
    <source>
        <dbReference type="SAM" id="MobiDB-lite"/>
    </source>
</evidence>
<feature type="compositionally biased region" description="Basic and acidic residues" evidence="6">
    <location>
        <begin position="194"/>
        <end position="205"/>
    </location>
</feature>